<reference evidence="1" key="1">
    <citation type="submission" date="2022-01" db="EMBL/GenBank/DDBJ databases">
        <authorList>
            <person name="King R."/>
        </authorList>
    </citation>
    <scope>NUCLEOTIDE SEQUENCE</scope>
</reference>
<evidence type="ECO:0000313" key="2">
    <source>
        <dbReference type="Proteomes" id="UP001152798"/>
    </source>
</evidence>
<proteinExistence type="predicted"/>
<protein>
    <submittedName>
        <fullName evidence="1">Uncharacterized protein</fullName>
    </submittedName>
</protein>
<organism evidence="1 2">
    <name type="scientific">Nezara viridula</name>
    <name type="common">Southern green stink bug</name>
    <name type="synonym">Cimex viridulus</name>
    <dbReference type="NCBI Taxonomy" id="85310"/>
    <lineage>
        <taxon>Eukaryota</taxon>
        <taxon>Metazoa</taxon>
        <taxon>Ecdysozoa</taxon>
        <taxon>Arthropoda</taxon>
        <taxon>Hexapoda</taxon>
        <taxon>Insecta</taxon>
        <taxon>Pterygota</taxon>
        <taxon>Neoptera</taxon>
        <taxon>Paraneoptera</taxon>
        <taxon>Hemiptera</taxon>
        <taxon>Heteroptera</taxon>
        <taxon>Panheteroptera</taxon>
        <taxon>Pentatomomorpha</taxon>
        <taxon>Pentatomoidea</taxon>
        <taxon>Pentatomidae</taxon>
        <taxon>Pentatominae</taxon>
        <taxon>Nezara</taxon>
    </lineage>
</organism>
<dbReference type="AlphaFoldDB" id="A0A9P0E3P2"/>
<gene>
    <name evidence="1" type="ORF">NEZAVI_LOCUS860</name>
</gene>
<name>A0A9P0E3P2_NEZVI</name>
<accession>A0A9P0E3P2</accession>
<keyword evidence="2" id="KW-1185">Reference proteome</keyword>
<dbReference type="EMBL" id="OV725077">
    <property type="protein sequence ID" value="CAH1389455.1"/>
    <property type="molecule type" value="Genomic_DNA"/>
</dbReference>
<evidence type="ECO:0000313" key="1">
    <source>
        <dbReference type="EMBL" id="CAH1389455.1"/>
    </source>
</evidence>
<sequence>MVSWIIGSAEERLIWQMFLMPKIKKEPEKRVINWTLLALNKGRWRRIVRAVLNVFVLKMIVTFKLPISSYSFSLLRQSSVRSLLAEPNPQLPILFRVLLHIVSIKISLTISTHDFLSLHQSSLISDHLIRFSSITISADLTLLFCN</sequence>
<dbReference type="Proteomes" id="UP001152798">
    <property type="component" value="Chromosome 1"/>
</dbReference>